<proteinExistence type="predicted"/>
<evidence type="ECO:0000313" key="1">
    <source>
        <dbReference type="EMBL" id="WLS97744.1"/>
    </source>
</evidence>
<dbReference type="EMBL" id="CP132375">
    <property type="protein sequence ID" value="WLS97744.1"/>
    <property type="molecule type" value="Genomic_DNA"/>
</dbReference>
<name>A0ABD7Z047_9NEIS</name>
<dbReference type="GeneID" id="32536899"/>
<reference evidence="1 2" key="1">
    <citation type="submission" date="2023-08" db="EMBL/GenBank/DDBJ databases">
        <title>Complete genome sequences of 12 bacterial strains from the honey bee gut, resolved with long-read nanopore sequencing.</title>
        <authorList>
            <person name="Kwong W.K."/>
            <person name="Acheampong S."/>
            <person name="Polat M.F."/>
        </authorList>
    </citation>
    <scope>NUCLEOTIDE SEQUENCE [LARGE SCALE GENOMIC DNA]</scope>
    <source>
        <strain evidence="2">wkB9</strain>
    </source>
</reference>
<sequence length="100" mass="11439">MPAIQKNNLNYTDYSWTAVPGDDPKKKVEDADRFSRKEGYEVLDLLNSLKGANNVDLSVRTRQICEWMIHEKLPSNIQGRSKVISWIAANYSGLSSQYPY</sequence>
<evidence type="ECO:0000313" key="2">
    <source>
        <dbReference type="Proteomes" id="UP001229773"/>
    </source>
</evidence>
<gene>
    <name evidence="1" type="ORF">RAM05_07720</name>
</gene>
<organism evidence="1 2">
    <name type="scientific">Snodgrassella alvi</name>
    <dbReference type="NCBI Taxonomy" id="1196083"/>
    <lineage>
        <taxon>Bacteria</taxon>
        <taxon>Pseudomonadati</taxon>
        <taxon>Pseudomonadota</taxon>
        <taxon>Betaproteobacteria</taxon>
        <taxon>Neisseriales</taxon>
        <taxon>Neisseriaceae</taxon>
        <taxon>Snodgrassella</taxon>
    </lineage>
</organism>
<accession>A0ABD7Z047</accession>
<dbReference type="AlphaFoldDB" id="A0ABD7Z047"/>
<protein>
    <submittedName>
        <fullName evidence="1">Uncharacterized protein</fullName>
    </submittedName>
</protein>
<dbReference type="Proteomes" id="UP001229773">
    <property type="component" value="Chromosome"/>
</dbReference>
<dbReference type="RefSeq" id="WP_025330823.1">
    <property type="nucleotide sequence ID" value="NZ_CP132375.1"/>
</dbReference>